<dbReference type="EMBL" id="LDRB01000032">
    <property type="protein sequence ID" value="KTR40397.1"/>
    <property type="molecule type" value="Genomic_DNA"/>
</dbReference>
<proteinExistence type="predicted"/>
<name>A0ABR5S9W1_9MICO</name>
<dbReference type="InterPro" id="IPR008868">
    <property type="entry name" value="TniB"/>
</dbReference>
<dbReference type="SUPFAM" id="SSF52540">
    <property type="entry name" value="P-loop containing nucleoside triphosphate hydrolases"/>
    <property type="match status" value="1"/>
</dbReference>
<sequence>MWLGHFPRAWATGRASRQEAPMTTDEPYRPPALNRVAVHSGWSRQARLVRRVPRRFTDVAFRAAGPLEQENWNLERADWHASLPFVRTTQAESVLAEMNELISSNRQPVDEAKPAILLNGFAGYGKSALIKECLYDLHRRHARKREGASARGSRPIDVVHISARAATSERSIAERLRDFLELPRSGRSAGEITARVIDALFECGVKVVAIDELHFVGQSAAVGRRLSNYIKDLINSSPSTFVFAGNNVLDSEIFTSDRGRPDAAGEQFLSLTSIRDIEPFSIAQRDDVWMRTLIAIEESLRLTKLQQGDLFWNCADIMWGMTGGRWRSLTRVVNLACARAIATGTERITPELIASIPVDALAMEHAAKYMPALGDGTWTSLPRDVDL</sequence>
<accession>A0ABR5S9W1</accession>
<dbReference type="Proteomes" id="UP000078335">
    <property type="component" value="Unassembled WGS sequence"/>
</dbReference>
<dbReference type="InterPro" id="IPR027417">
    <property type="entry name" value="P-loop_NTPase"/>
</dbReference>
<evidence type="ECO:0000313" key="1">
    <source>
        <dbReference type="EMBL" id="KTR40397.1"/>
    </source>
</evidence>
<protein>
    <recommendedName>
        <fullName evidence="3">AAA+ ATPase domain-containing protein</fullName>
    </recommendedName>
</protein>
<gene>
    <name evidence="1" type="ORF">NS263_08005</name>
</gene>
<keyword evidence="2" id="KW-1185">Reference proteome</keyword>
<dbReference type="Gene3D" id="3.40.50.300">
    <property type="entry name" value="P-loop containing nucleotide triphosphate hydrolases"/>
    <property type="match status" value="1"/>
</dbReference>
<comment type="caution">
    <text evidence="1">The sequence shown here is derived from an EMBL/GenBank/DDBJ whole genome shotgun (WGS) entry which is preliminary data.</text>
</comment>
<dbReference type="Pfam" id="PF05621">
    <property type="entry name" value="TniB"/>
    <property type="match status" value="1"/>
</dbReference>
<evidence type="ECO:0000313" key="2">
    <source>
        <dbReference type="Proteomes" id="UP000078335"/>
    </source>
</evidence>
<evidence type="ECO:0008006" key="3">
    <source>
        <dbReference type="Google" id="ProtNLM"/>
    </source>
</evidence>
<reference evidence="1 2" key="1">
    <citation type="journal article" date="2016" name="Front. Microbiol.">
        <title>Genomic Resource of Rice Seed Associated Bacteria.</title>
        <authorList>
            <person name="Midha S."/>
            <person name="Bansal K."/>
            <person name="Sharma S."/>
            <person name="Kumar N."/>
            <person name="Patil P.P."/>
            <person name="Chaudhry V."/>
            <person name="Patil P.B."/>
        </authorList>
    </citation>
    <scope>NUCLEOTIDE SEQUENCE [LARGE SCALE GENOMIC DNA]</scope>
    <source>
        <strain evidence="1 2">NS263</strain>
    </source>
</reference>
<organism evidence="1 2">
    <name type="scientific">Curtobacterium oceanosedimentum</name>
    <dbReference type="NCBI Taxonomy" id="465820"/>
    <lineage>
        <taxon>Bacteria</taxon>
        <taxon>Bacillati</taxon>
        <taxon>Actinomycetota</taxon>
        <taxon>Actinomycetes</taxon>
        <taxon>Micrococcales</taxon>
        <taxon>Microbacteriaceae</taxon>
        <taxon>Curtobacterium</taxon>
    </lineage>
</organism>